<dbReference type="PROSITE" id="PS00136">
    <property type="entry name" value="SUBTILASE_ASP"/>
    <property type="match status" value="1"/>
</dbReference>
<evidence type="ECO:0000256" key="13">
    <source>
        <dbReference type="SAM" id="Phobius"/>
    </source>
</evidence>
<dbReference type="PANTHER" id="PTHR43806">
    <property type="entry name" value="PEPTIDASE S8"/>
    <property type="match status" value="1"/>
</dbReference>
<keyword evidence="13" id="KW-0812">Transmembrane</keyword>
<dbReference type="PROSITE" id="PS00138">
    <property type="entry name" value="SUBTILASE_SER"/>
    <property type="match status" value="1"/>
</dbReference>
<gene>
    <name evidence="16" type="ORF">E5344_10485</name>
</gene>
<keyword evidence="3" id="KW-0964">Secreted</keyword>
<keyword evidence="8" id="KW-0572">Peptidoglycan-anchor</keyword>
<evidence type="ECO:0000256" key="2">
    <source>
        <dbReference type="ARBA" id="ARBA00022512"/>
    </source>
</evidence>
<dbReference type="Pfam" id="PF00082">
    <property type="entry name" value="Peptidase_S8"/>
    <property type="match status" value="1"/>
</dbReference>
<feature type="active site" description="Charge relay system" evidence="9 10">
    <location>
        <position position="280"/>
    </location>
</feature>
<proteinExistence type="inferred from homology"/>
<keyword evidence="5 14" id="KW-0732">Signal</keyword>
<keyword evidence="7 10" id="KW-0720">Serine protease</keyword>
<feature type="domain" description="Gram-positive cocci surface proteins LPxTG" evidence="15">
    <location>
        <begin position="1147"/>
        <end position="1182"/>
    </location>
</feature>
<feature type="compositionally biased region" description="Low complexity" evidence="12">
    <location>
        <begin position="1122"/>
        <end position="1131"/>
    </location>
</feature>
<dbReference type="EMBL" id="SRYO01000006">
    <property type="protein sequence ID" value="TGY36194.1"/>
    <property type="molecule type" value="Genomic_DNA"/>
</dbReference>
<evidence type="ECO:0000256" key="11">
    <source>
        <dbReference type="RuleBase" id="RU003355"/>
    </source>
</evidence>
<dbReference type="PROSITE" id="PS50847">
    <property type="entry name" value="GRAM_POS_ANCHORING"/>
    <property type="match status" value="1"/>
</dbReference>
<accession>A0A4S2D6W3</accession>
<dbReference type="InterPro" id="IPR050131">
    <property type="entry name" value="Peptidase_S8_subtilisin-like"/>
</dbReference>
<keyword evidence="13" id="KW-0472">Membrane</keyword>
<evidence type="ECO:0000256" key="6">
    <source>
        <dbReference type="ARBA" id="ARBA00022801"/>
    </source>
</evidence>
<dbReference type="InterPro" id="IPR015500">
    <property type="entry name" value="Peptidase_S8_subtilisin-rel"/>
</dbReference>
<dbReference type="PRINTS" id="PR00723">
    <property type="entry name" value="SUBTILISIN"/>
</dbReference>
<dbReference type="Gene3D" id="3.50.30.30">
    <property type="match status" value="1"/>
</dbReference>
<dbReference type="InterPro" id="IPR003137">
    <property type="entry name" value="PA_domain"/>
</dbReference>
<evidence type="ECO:0000256" key="4">
    <source>
        <dbReference type="ARBA" id="ARBA00022670"/>
    </source>
</evidence>
<evidence type="ECO:0000256" key="5">
    <source>
        <dbReference type="ARBA" id="ARBA00022729"/>
    </source>
</evidence>
<dbReference type="InterPro" id="IPR036852">
    <property type="entry name" value="Peptidase_S8/S53_dom_sf"/>
</dbReference>
<feature type="signal peptide" evidence="14">
    <location>
        <begin position="1"/>
        <end position="30"/>
    </location>
</feature>
<dbReference type="CDD" id="cd07474">
    <property type="entry name" value="Peptidases_S8_subtilisin_Vpr-like"/>
    <property type="match status" value="1"/>
</dbReference>
<comment type="similarity">
    <text evidence="1 10 11">Belongs to the peptidase S8 family.</text>
</comment>
<evidence type="ECO:0000256" key="9">
    <source>
        <dbReference type="PIRSR" id="PIRSR615500-1"/>
    </source>
</evidence>
<evidence type="ECO:0000256" key="7">
    <source>
        <dbReference type="ARBA" id="ARBA00022825"/>
    </source>
</evidence>
<dbReference type="Gene3D" id="3.40.50.200">
    <property type="entry name" value="Peptidase S8/S53 domain"/>
    <property type="match status" value="1"/>
</dbReference>
<dbReference type="OrthoDB" id="9813435at2"/>
<dbReference type="Proteomes" id="UP000309893">
    <property type="component" value="Unassembled WGS sequence"/>
</dbReference>
<dbReference type="InterPro" id="IPR019931">
    <property type="entry name" value="LPXTG_anchor"/>
</dbReference>
<evidence type="ECO:0000256" key="8">
    <source>
        <dbReference type="ARBA" id="ARBA00023088"/>
    </source>
</evidence>
<keyword evidence="2" id="KW-0134">Cell wall</keyword>
<comment type="caution">
    <text evidence="16">The sequence shown here is derived from an EMBL/GenBank/DDBJ whole genome shotgun (WGS) entry which is preliminary data.</text>
</comment>
<feature type="chain" id="PRO_5020793870" evidence="14">
    <location>
        <begin position="31"/>
        <end position="1182"/>
    </location>
</feature>
<sequence length="1182" mass="119785">MPRTPLRARAAAAALIASCLVATGAAPAFADTGSLDEIPVAPASAGGRTAVLPDSIASAAGPVDVFIQTDGEGALAASTDQRRQGASSATASSVAEDVAAKNEEKAKDVAADVTAVDSDARILYTSTYSVPGVAVTADAATLAQIAERPDVVKISRIVPQSIEVPAVDGATPSNGASDALTRAVDTWQQTGHTGTGVTVAVIDTGVDYTHADFGGPGTSAAYAAALASTDAPQPGSYDPSVYLGGWDFAGPTYNGAIGQPGYDPIPVPDANPIDGPGGNHGTHVAGTVLGRGVSNDLTTFRGDYRSLSSESVQKDFSISPGAAPQAGLIALKVFGDGGGSTSLTGAALEWIAQKVASGTEIDVVNLSLGTNYGAIDDPDNAKLDQIVKAGVLPVVAAGNSGDVTDVAGSPGTTESALTVAASASGHGLADAALATIGDPAQNAAEQIRVQYGQSYVWDFDVTASVIGLTDTGNLDGCRPFSAADAQRASGKIVWLEWDDSNVACGSATRFDNARDAGAVGVVLTSQSDSFENGIAGNADIPGAQLTGGESQSLRSAMTSGTLVIELRSDLRHVIDHTDPSRIDTIASFTSRGTHGSIDNVLKPDVAAPGVTITSAGNGSGAGREVMSGTSMATPHVAGIAALVKEAHPDWAPERVRQQIMNTAAHDVLTVGSNLIAYGPARVGTGRIDALAAVGGTISLLSEENGDLLSASFGVVNVGTQPVVQTRTIRVGNDGPTAQTVALRYAPRTETPGVSYDVSPASVTVPAKGSVAVTLTLRIDDPTALRHTIDPTMSKIVDTAPRQFVTDASGVLEAIGPVGTFPVRLSVYAAPRPYSETHVDGVAFQGATGSLAMSGRGLDQGAGSERYRSMMVPLILGATSPALSFPAGSAQHTLKSADILAVGASSTAPLLSDPTQGVLTFGVQMAGEWARMSPLTWPMVQLDVNGDSRPDFIVQLQPGQDADGDIPVAMTIDAVTGDVIEQRPVNGLFGDQGTNVFDNTVVTLSTSLSALGYTAKTTATTVRYIVQTRSFYNPAFDGGIRSALVDQTAPATIDAYRPALQFGTTGTPIFADQPGSLTVTRRGDALPQMLVLHLHGDGAARAEIVTPTATDAGGSTPTPETPAPGGSTPGDPTGSGGSVSSAPRGGSLATSGQDGTGVLLLAAFAGMLVAGGSVLVWRRRRRS</sequence>
<dbReference type="InterPro" id="IPR000209">
    <property type="entry name" value="Peptidase_S8/S53_dom"/>
</dbReference>
<evidence type="ECO:0000256" key="14">
    <source>
        <dbReference type="SAM" id="SignalP"/>
    </source>
</evidence>
<dbReference type="InterPro" id="IPR034213">
    <property type="entry name" value="S8_Vpr-like"/>
</dbReference>
<feature type="transmembrane region" description="Helical" evidence="13">
    <location>
        <begin position="1156"/>
        <end position="1176"/>
    </location>
</feature>
<name>A0A4S2D6W3_9MICO</name>
<reference evidence="16 17" key="1">
    <citation type="submission" date="2019-04" db="EMBL/GenBank/DDBJ databases">
        <title>Microbes associate with the intestines of laboratory mice.</title>
        <authorList>
            <person name="Navarre W."/>
            <person name="Wong E."/>
            <person name="Huang K."/>
            <person name="Tropini C."/>
            <person name="Ng K."/>
            <person name="Yu B."/>
        </authorList>
    </citation>
    <scope>NUCLEOTIDE SEQUENCE [LARGE SCALE GENOMIC DNA]</scope>
    <source>
        <strain evidence="16 17">NM46_B2-13</strain>
    </source>
</reference>
<dbReference type="InterPro" id="IPR023828">
    <property type="entry name" value="Peptidase_S8_Ser-AS"/>
</dbReference>
<protein>
    <submittedName>
        <fullName evidence="16">Peptidase S8</fullName>
    </submittedName>
</protein>
<keyword evidence="13" id="KW-1133">Transmembrane helix</keyword>
<feature type="active site" description="Charge relay system" evidence="9 10">
    <location>
        <position position="203"/>
    </location>
</feature>
<evidence type="ECO:0000313" key="16">
    <source>
        <dbReference type="EMBL" id="TGY36194.1"/>
    </source>
</evidence>
<evidence type="ECO:0000256" key="3">
    <source>
        <dbReference type="ARBA" id="ARBA00022525"/>
    </source>
</evidence>
<evidence type="ECO:0000313" key="17">
    <source>
        <dbReference type="Proteomes" id="UP000309893"/>
    </source>
</evidence>
<dbReference type="PROSITE" id="PS00137">
    <property type="entry name" value="SUBTILASE_HIS"/>
    <property type="match status" value="1"/>
</dbReference>
<keyword evidence="6 10" id="KW-0378">Hydrolase</keyword>
<dbReference type="RefSeq" id="WP_135949576.1">
    <property type="nucleotide sequence ID" value="NZ_SRYO01000006.1"/>
</dbReference>
<evidence type="ECO:0000256" key="10">
    <source>
        <dbReference type="PROSITE-ProRule" id="PRU01240"/>
    </source>
</evidence>
<evidence type="ECO:0000256" key="12">
    <source>
        <dbReference type="SAM" id="MobiDB-lite"/>
    </source>
</evidence>
<feature type="region of interest" description="Disordered" evidence="12">
    <location>
        <begin position="1107"/>
        <end position="1151"/>
    </location>
</feature>
<dbReference type="PROSITE" id="PS51892">
    <property type="entry name" value="SUBTILASE"/>
    <property type="match status" value="1"/>
</dbReference>
<dbReference type="GO" id="GO:0004252">
    <property type="term" value="F:serine-type endopeptidase activity"/>
    <property type="evidence" value="ECO:0007669"/>
    <property type="project" value="UniProtKB-UniRule"/>
</dbReference>
<dbReference type="SUPFAM" id="SSF52743">
    <property type="entry name" value="Subtilisin-like"/>
    <property type="match status" value="1"/>
</dbReference>
<keyword evidence="4 10" id="KW-0645">Protease</keyword>
<dbReference type="AlphaFoldDB" id="A0A4S2D6W3"/>
<organism evidence="16 17">
    <name type="scientific">Microbacterium laevaniformans</name>
    <dbReference type="NCBI Taxonomy" id="36807"/>
    <lineage>
        <taxon>Bacteria</taxon>
        <taxon>Bacillati</taxon>
        <taxon>Actinomycetota</taxon>
        <taxon>Actinomycetes</taxon>
        <taxon>Micrococcales</taxon>
        <taxon>Microbacteriaceae</taxon>
        <taxon>Microbacterium</taxon>
    </lineage>
</organism>
<evidence type="ECO:0000256" key="1">
    <source>
        <dbReference type="ARBA" id="ARBA00011073"/>
    </source>
</evidence>
<dbReference type="GO" id="GO:0006508">
    <property type="term" value="P:proteolysis"/>
    <property type="evidence" value="ECO:0007669"/>
    <property type="project" value="UniProtKB-KW"/>
</dbReference>
<dbReference type="InterPro" id="IPR022398">
    <property type="entry name" value="Peptidase_S8_His-AS"/>
</dbReference>
<dbReference type="InterPro" id="IPR023827">
    <property type="entry name" value="Peptidase_S8_Asp-AS"/>
</dbReference>
<dbReference type="Pfam" id="PF02225">
    <property type="entry name" value="PA"/>
    <property type="match status" value="1"/>
</dbReference>
<feature type="compositionally biased region" description="Polar residues" evidence="12">
    <location>
        <begin position="1107"/>
        <end position="1117"/>
    </location>
</feature>
<evidence type="ECO:0000259" key="15">
    <source>
        <dbReference type="PROSITE" id="PS50847"/>
    </source>
</evidence>
<feature type="active site" description="Charge relay system" evidence="9 10">
    <location>
        <position position="630"/>
    </location>
</feature>
<dbReference type="PANTHER" id="PTHR43806:SF11">
    <property type="entry name" value="CEREVISIN-RELATED"/>
    <property type="match status" value="1"/>
</dbReference>